<dbReference type="EMBL" id="JBHSPA010000023">
    <property type="protein sequence ID" value="MFC5825927.1"/>
    <property type="molecule type" value="Genomic_DNA"/>
</dbReference>
<evidence type="ECO:0000313" key="3">
    <source>
        <dbReference type="EMBL" id="MFC5825927.1"/>
    </source>
</evidence>
<feature type="domain" description="PPM-type phosphatase" evidence="2">
    <location>
        <begin position="297"/>
        <end position="520"/>
    </location>
</feature>
<dbReference type="Gene3D" id="3.60.40.10">
    <property type="entry name" value="PPM-type phosphatase domain"/>
    <property type="match status" value="1"/>
</dbReference>
<dbReference type="InterPro" id="IPR029016">
    <property type="entry name" value="GAF-like_dom_sf"/>
</dbReference>
<gene>
    <name evidence="3" type="ORF">ACFPZ3_18850</name>
</gene>
<dbReference type="SUPFAM" id="SSF55781">
    <property type="entry name" value="GAF domain-like"/>
    <property type="match status" value="1"/>
</dbReference>
<dbReference type="Pfam" id="PF07228">
    <property type="entry name" value="SpoIIE"/>
    <property type="match status" value="1"/>
</dbReference>
<dbReference type="PANTHER" id="PTHR43156:SF2">
    <property type="entry name" value="STAGE II SPORULATION PROTEIN E"/>
    <property type="match status" value="1"/>
</dbReference>
<dbReference type="PANTHER" id="PTHR43156">
    <property type="entry name" value="STAGE II SPORULATION PROTEIN E-RELATED"/>
    <property type="match status" value="1"/>
</dbReference>
<keyword evidence="4" id="KW-1185">Reference proteome</keyword>
<evidence type="ECO:0000259" key="2">
    <source>
        <dbReference type="SMART" id="SM00331"/>
    </source>
</evidence>
<accession>A0ABW1CKV0</accession>
<dbReference type="InterPro" id="IPR001932">
    <property type="entry name" value="PPM-type_phosphatase-like_dom"/>
</dbReference>
<name>A0ABW1CKV0_9ACTN</name>
<evidence type="ECO:0000313" key="4">
    <source>
        <dbReference type="Proteomes" id="UP001596058"/>
    </source>
</evidence>
<evidence type="ECO:0000256" key="1">
    <source>
        <dbReference type="ARBA" id="ARBA00022801"/>
    </source>
</evidence>
<organism evidence="3 4">
    <name type="scientific">Nonomuraea insulae</name>
    <dbReference type="NCBI Taxonomy" id="1616787"/>
    <lineage>
        <taxon>Bacteria</taxon>
        <taxon>Bacillati</taxon>
        <taxon>Actinomycetota</taxon>
        <taxon>Actinomycetes</taxon>
        <taxon>Streptosporangiales</taxon>
        <taxon>Streptosporangiaceae</taxon>
        <taxon>Nonomuraea</taxon>
    </lineage>
</organism>
<proteinExistence type="predicted"/>
<sequence>MNDLVGDRERGRIGMLGEDSPYPMLVADASGAIEQVNEAARSLLRGATGVAPPWLARAHRVHSARPAGPGREPARGPIGERLFEAHPVYADSGRVTWWLIDVTGQQQAMETLRAERDSAASMVDAATELLASLNLDRCLEAAARLAVRHLAEAALVVMPLGSRRYEIAYCDSQGDAVRKNMSLDPRTMPGLAEALQGFPPVPACWINPAQVPGWVLRERPGRIRGAVVISLLGYGMSVGALILLRRSAGFSEQEEVFARLFAARAGTAISIARLYAEQESITDMLMAGLLPPIMPHLDGVEVAARYRAAGDSARVGGDFYDVYPAAGSGRASLVVLGDVSGKGLEAAVLTGKIRDTLRALLPLADDHQRVLEQLNDVLLAGDGLRYVTLVLAAVERRGTQVELRLTSAGHPPPMIVRDDGSVDVARADGTLIGLLEQVSSVTETVLLRPGEKCLLYSDGVVEARGGPLGDEMFGYERLREELQGCVGMPIAALAERVQMLASQWGGDREQDDIAIVAIGAPGATEGPTA</sequence>
<dbReference type="Proteomes" id="UP001596058">
    <property type="component" value="Unassembled WGS sequence"/>
</dbReference>
<dbReference type="InterPro" id="IPR036457">
    <property type="entry name" value="PPM-type-like_dom_sf"/>
</dbReference>
<dbReference type="InterPro" id="IPR052016">
    <property type="entry name" value="Bact_Sigma-Reg"/>
</dbReference>
<keyword evidence="1" id="KW-0378">Hydrolase</keyword>
<dbReference type="SMART" id="SM00331">
    <property type="entry name" value="PP2C_SIG"/>
    <property type="match status" value="1"/>
</dbReference>
<dbReference type="Gene3D" id="3.30.450.40">
    <property type="match status" value="1"/>
</dbReference>
<protein>
    <submittedName>
        <fullName evidence="3">SpoIIE family protein phosphatase</fullName>
    </submittedName>
</protein>
<comment type="caution">
    <text evidence="3">The sequence shown here is derived from an EMBL/GenBank/DDBJ whole genome shotgun (WGS) entry which is preliminary data.</text>
</comment>
<dbReference type="RefSeq" id="WP_379515438.1">
    <property type="nucleotide sequence ID" value="NZ_JBHSPA010000023.1"/>
</dbReference>
<reference evidence="4" key="1">
    <citation type="journal article" date="2019" name="Int. J. Syst. Evol. Microbiol.">
        <title>The Global Catalogue of Microorganisms (GCM) 10K type strain sequencing project: providing services to taxonomists for standard genome sequencing and annotation.</title>
        <authorList>
            <consortium name="The Broad Institute Genomics Platform"/>
            <consortium name="The Broad Institute Genome Sequencing Center for Infectious Disease"/>
            <person name="Wu L."/>
            <person name="Ma J."/>
        </authorList>
    </citation>
    <scope>NUCLEOTIDE SEQUENCE [LARGE SCALE GENOMIC DNA]</scope>
    <source>
        <strain evidence="4">CCUG 53903</strain>
    </source>
</reference>